<dbReference type="EMBL" id="GL882886">
    <property type="protein sequence ID" value="EGF79324.1"/>
    <property type="molecule type" value="Genomic_DNA"/>
</dbReference>
<reference evidence="2 3" key="1">
    <citation type="submission" date="2009-12" db="EMBL/GenBank/DDBJ databases">
        <title>The draft genome of Batrachochytrium dendrobatidis.</title>
        <authorList>
            <consortium name="US DOE Joint Genome Institute (JGI-PGF)"/>
            <person name="Kuo A."/>
            <person name="Salamov A."/>
            <person name="Schmutz J."/>
            <person name="Lucas S."/>
            <person name="Pitluck S."/>
            <person name="Rosenblum E."/>
            <person name="Stajich J."/>
            <person name="Eisen M."/>
            <person name="Grigoriev I.V."/>
        </authorList>
    </citation>
    <scope>NUCLEOTIDE SEQUENCE [LARGE SCALE GENOMIC DNA]</scope>
    <source>
        <strain evidence="3">JAM81 / FGSC 10211</strain>
    </source>
</reference>
<sequence length="430" mass="46947">MTEPSVTNFTAAVVPDSTTAEPDTHDEAPHKESAYTDAVNKRLRTLRKKLASAGHNDSFTIPYIKYEQSNPDDLNPDQLLSVRRKPEIVIAIKELEDFSAQIAVIDHQNAELLKQKEVLQCKEVAVQIAAAEVAAKSVFDKQLESFLYSWYALNIALPQTSTISLSAPKIEALLLLKAALGGQGVPCSEVFAYIESAKLHVEALAKQSESFFPQSSLTYASLGSLLNDLIFPPPPPQFGTTLMADLADDVKEEIIAEPEPSHVDESALKRPGLISRGNKISINFLVPSEVLDKKLEQDVHSQELIPESDADKVSKHDPLLSVAASAAESVSAPQLPTQPHYTATKPPTDAKTAVDAPLKARTHRGNGRRGRGGSNHVKDGNNKRDNKPRTASTMANGPTAESQTLFTKRRSRHFDKPNMTVSIQQVQIDK</sequence>
<dbReference type="InParanoid" id="F4P6C4"/>
<name>F4P6C4_BATDJ</name>
<feature type="region of interest" description="Disordered" evidence="1">
    <location>
        <begin position="1"/>
        <end position="38"/>
    </location>
</feature>
<feature type="compositionally biased region" description="Polar residues" evidence="1">
    <location>
        <begin position="389"/>
        <end position="406"/>
    </location>
</feature>
<proteinExistence type="predicted"/>
<dbReference type="HOGENOM" id="CLU_637749_0_0_1"/>
<protein>
    <submittedName>
        <fullName evidence="2">Uncharacterized protein</fullName>
    </submittedName>
</protein>
<keyword evidence="3" id="KW-1185">Reference proteome</keyword>
<dbReference type="OrthoDB" id="2409325at2759"/>
<feature type="compositionally biased region" description="Low complexity" evidence="1">
    <location>
        <begin position="342"/>
        <end position="353"/>
    </location>
</feature>
<organism evidence="2 3">
    <name type="scientific">Batrachochytrium dendrobatidis (strain JAM81 / FGSC 10211)</name>
    <name type="common">Frog chytrid fungus</name>
    <dbReference type="NCBI Taxonomy" id="684364"/>
    <lineage>
        <taxon>Eukaryota</taxon>
        <taxon>Fungi</taxon>
        <taxon>Fungi incertae sedis</taxon>
        <taxon>Chytridiomycota</taxon>
        <taxon>Chytridiomycota incertae sedis</taxon>
        <taxon>Chytridiomycetes</taxon>
        <taxon>Rhizophydiales</taxon>
        <taxon>Rhizophydiales incertae sedis</taxon>
        <taxon>Batrachochytrium</taxon>
    </lineage>
</organism>
<accession>F4P6C4</accession>
<feature type="compositionally biased region" description="Basic and acidic residues" evidence="1">
    <location>
        <begin position="22"/>
        <end position="34"/>
    </location>
</feature>
<evidence type="ECO:0000313" key="2">
    <source>
        <dbReference type="EMBL" id="EGF79324.1"/>
    </source>
</evidence>
<dbReference type="GeneID" id="18238930"/>
<dbReference type="AlphaFoldDB" id="F4P6C4"/>
<evidence type="ECO:0000313" key="3">
    <source>
        <dbReference type="Proteomes" id="UP000007241"/>
    </source>
</evidence>
<feature type="compositionally biased region" description="Basic and acidic residues" evidence="1">
    <location>
        <begin position="376"/>
        <end position="388"/>
    </location>
</feature>
<dbReference type="RefSeq" id="XP_006679930.1">
    <property type="nucleotide sequence ID" value="XM_006679867.1"/>
</dbReference>
<feature type="compositionally biased region" description="Basic residues" evidence="1">
    <location>
        <begin position="360"/>
        <end position="371"/>
    </location>
</feature>
<dbReference type="Proteomes" id="UP000007241">
    <property type="component" value="Unassembled WGS sequence"/>
</dbReference>
<feature type="region of interest" description="Disordered" evidence="1">
    <location>
        <begin position="324"/>
        <end position="415"/>
    </location>
</feature>
<gene>
    <name evidence="2" type="ORF">BATDEDRAFT_26026</name>
</gene>
<dbReference type="STRING" id="684364.F4P6C4"/>
<feature type="compositionally biased region" description="Polar residues" evidence="1">
    <location>
        <begin position="1"/>
        <end position="21"/>
    </location>
</feature>
<evidence type="ECO:0000256" key="1">
    <source>
        <dbReference type="SAM" id="MobiDB-lite"/>
    </source>
</evidence>